<organism evidence="2 3">
    <name type="scientific">Mycobacterium branderi</name>
    <dbReference type="NCBI Taxonomy" id="43348"/>
    <lineage>
        <taxon>Bacteria</taxon>
        <taxon>Bacillati</taxon>
        <taxon>Actinomycetota</taxon>
        <taxon>Actinomycetes</taxon>
        <taxon>Mycobacteriales</taxon>
        <taxon>Mycobacteriaceae</taxon>
        <taxon>Mycobacterium</taxon>
    </lineage>
</organism>
<evidence type="ECO:0000259" key="1">
    <source>
        <dbReference type="Pfam" id="PF02771"/>
    </source>
</evidence>
<dbReference type="Pfam" id="PF02771">
    <property type="entry name" value="Acyl-CoA_dh_N"/>
    <property type="match status" value="1"/>
</dbReference>
<feature type="domain" description="Acyl-CoA dehydrogenase/oxidase N-terminal" evidence="1">
    <location>
        <begin position="19"/>
        <end position="68"/>
    </location>
</feature>
<dbReference type="Proteomes" id="UP000467379">
    <property type="component" value="Plasmid pJCM12687"/>
</dbReference>
<evidence type="ECO:0000313" key="2">
    <source>
        <dbReference type="EMBL" id="BBZ14873.1"/>
    </source>
</evidence>
<name>A0ABM7KUR4_9MYCO</name>
<gene>
    <name evidence="2" type="ORF">MBRA_50680</name>
</gene>
<geneLocation type="plasmid" evidence="2 3">
    <name>pJCM12687</name>
</geneLocation>
<sequence>MDVPELPAADAEPGIATPEQFRAVVREWFRANVDPHAETSYTDAQRKRTTAAAYDAGILHVTWPVEYGDYRRSTRPSSMRNRRPTPGL</sequence>
<dbReference type="Gene3D" id="1.10.540.10">
    <property type="entry name" value="Acyl-CoA dehydrogenase/oxidase, N-terminal domain"/>
    <property type="match status" value="1"/>
</dbReference>
<dbReference type="EMBL" id="AP022607">
    <property type="protein sequence ID" value="BBZ14873.1"/>
    <property type="molecule type" value="Genomic_DNA"/>
</dbReference>
<proteinExistence type="predicted"/>
<keyword evidence="2" id="KW-0614">Plasmid</keyword>
<dbReference type="InterPro" id="IPR013786">
    <property type="entry name" value="AcylCoA_DH/ox_N"/>
</dbReference>
<dbReference type="InterPro" id="IPR037069">
    <property type="entry name" value="AcylCoA_DH/ox_N_sf"/>
</dbReference>
<protein>
    <recommendedName>
        <fullName evidence="1">Acyl-CoA dehydrogenase/oxidase N-terminal domain-containing protein</fullName>
    </recommendedName>
</protein>
<reference evidence="2 3" key="1">
    <citation type="journal article" date="2019" name="Emerg. Microbes Infect.">
        <title>Comprehensive subspecies identification of 175 nontuberculous mycobacteria species based on 7547 genomic profiles.</title>
        <authorList>
            <person name="Matsumoto Y."/>
            <person name="Kinjo T."/>
            <person name="Motooka D."/>
            <person name="Nabeya D."/>
            <person name="Jung N."/>
            <person name="Uechi K."/>
            <person name="Horii T."/>
            <person name="Iida T."/>
            <person name="Fujita J."/>
            <person name="Nakamura S."/>
        </authorList>
    </citation>
    <scope>NUCLEOTIDE SEQUENCE [LARGE SCALE GENOMIC DNA]</scope>
    <source>
        <strain evidence="2 3">JCM 12687</strain>
        <plasmid evidence="2">pJCM12687</plasmid>
    </source>
</reference>
<keyword evidence="3" id="KW-1185">Reference proteome</keyword>
<accession>A0ABM7KUR4</accession>
<evidence type="ECO:0000313" key="3">
    <source>
        <dbReference type="Proteomes" id="UP000467379"/>
    </source>
</evidence>